<protein>
    <submittedName>
        <fullName evidence="2">Uncharacterized protein</fullName>
    </submittedName>
</protein>
<feature type="transmembrane region" description="Helical" evidence="1">
    <location>
        <begin position="51"/>
        <end position="69"/>
    </location>
</feature>
<evidence type="ECO:0000256" key="1">
    <source>
        <dbReference type="SAM" id="Phobius"/>
    </source>
</evidence>
<name>S3XQB0_9BACT</name>
<dbReference type="HOGENOM" id="CLU_2354510_0_0_7"/>
<keyword evidence="3" id="KW-1185">Reference proteome</keyword>
<accession>S3XQB0</accession>
<gene>
    <name evidence="2" type="ORF">HMPREF9309_01454</name>
</gene>
<keyword evidence="1" id="KW-0812">Transmembrane</keyword>
<comment type="caution">
    <text evidence="2">The sequence shown here is derived from an EMBL/GenBank/DDBJ whole genome shotgun (WGS) entry which is preliminary data.</text>
</comment>
<sequence>MENEEIKTYLNNLKQKTPLIHCITNYVTVTRGGETYDFLYKFDPMDFETRVIKIIIVKVCSINLILWILKQKIQEKRGRTRRYKFDPMDFETKITC</sequence>
<dbReference type="GO" id="GO:0003824">
    <property type="term" value="F:catalytic activity"/>
    <property type="evidence" value="ECO:0007669"/>
    <property type="project" value="UniProtKB-ARBA"/>
</dbReference>
<dbReference type="PATRIC" id="fig|883165.3.peg.1471"/>
<reference evidence="2 3" key="1">
    <citation type="submission" date="2013-06" db="EMBL/GenBank/DDBJ databases">
        <title>The Genome Sequence of Campylobacter ureolyticus ACS-301-V-SCH3B.</title>
        <authorList>
            <consortium name="The Broad Institute Genomics Platform"/>
            <person name="Earl A."/>
            <person name="Ward D."/>
            <person name="Feldgarden M."/>
            <person name="Gevers D."/>
            <person name="Saerens B."/>
            <person name="Vaneechoutte M."/>
            <person name="Walker B."/>
            <person name="Young S."/>
            <person name="Zeng Q."/>
            <person name="Gargeya S."/>
            <person name="Fitzgerald M."/>
            <person name="Haas B."/>
            <person name="Abouelleil A."/>
            <person name="Allen A.W."/>
            <person name="Alvarado L."/>
            <person name="Arachchi H.M."/>
            <person name="Berlin A.M."/>
            <person name="Chapman S.B."/>
            <person name="Gainer-Dewar J."/>
            <person name="Goldberg J."/>
            <person name="Griggs A."/>
            <person name="Gujja S."/>
            <person name="Hansen M."/>
            <person name="Howarth C."/>
            <person name="Imamovic A."/>
            <person name="Ireland A."/>
            <person name="Larimer J."/>
            <person name="McCowan C."/>
            <person name="Murphy C."/>
            <person name="Pearson M."/>
            <person name="Poon T.W."/>
            <person name="Priest M."/>
            <person name="Roberts A."/>
            <person name="Saif S."/>
            <person name="Shea T."/>
            <person name="Sisk P."/>
            <person name="Sykes S."/>
            <person name="Wortman J."/>
            <person name="Nusbaum C."/>
            <person name="Birren B."/>
        </authorList>
    </citation>
    <scope>NUCLEOTIDE SEQUENCE [LARGE SCALE GENOMIC DNA]</scope>
    <source>
        <strain evidence="2 3">ACS-301-V-Sch3b</strain>
    </source>
</reference>
<proteinExistence type="predicted"/>
<dbReference type="Gene3D" id="3.40.1190.20">
    <property type="match status" value="1"/>
</dbReference>
<dbReference type="AlphaFoldDB" id="S3XQB0"/>
<evidence type="ECO:0000313" key="3">
    <source>
        <dbReference type="Proteomes" id="UP000014539"/>
    </source>
</evidence>
<keyword evidence="1" id="KW-1133">Transmembrane helix</keyword>
<dbReference type="EMBL" id="AGYD01000014">
    <property type="protein sequence ID" value="EPH07553.1"/>
    <property type="molecule type" value="Genomic_DNA"/>
</dbReference>
<organism evidence="2 3">
    <name type="scientific">Campylobacter ureolyticus ACS-301-V-Sch3b</name>
    <dbReference type="NCBI Taxonomy" id="883165"/>
    <lineage>
        <taxon>Bacteria</taxon>
        <taxon>Pseudomonadati</taxon>
        <taxon>Campylobacterota</taxon>
        <taxon>Epsilonproteobacteria</taxon>
        <taxon>Campylobacterales</taxon>
        <taxon>Campylobacteraceae</taxon>
        <taxon>Campylobacter</taxon>
    </lineage>
</organism>
<dbReference type="Proteomes" id="UP000014539">
    <property type="component" value="Unassembled WGS sequence"/>
</dbReference>
<evidence type="ECO:0000313" key="2">
    <source>
        <dbReference type="EMBL" id="EPH07553.1"/>
    </source>
</evidence>
<dbReference type="InterPro" id="IPR029056">
    <property type="entry name" value="Ribokinase-like"/>
</dbReference>
<keyword evidence="1" id="KW-0472">Membrane</keyword>